<evidence type="ECO:0000313" key="3">
    <source>
        <dbReference type="Proteomes" id="UP000008021"/>
    </source>
</evidence>
<dbReference type="AlphaFoldDB" id="A0A0E0D2Z3"/>
<feature type="compositionally biased region" description="Basic and acidic residues" evidence="1">
    <location>
        <begin position="112"/>
        <end position="141"/>
    </location>
</feature>
<organism evidence="2">
    <name type="scientific">Oryza meridionalis</name>
    <dbReference type="NCBI Taxonomy" id="40149"/>
    <lineage>
        <taxon>Eukaryota</taxon>
        <taxon>Viridiplantae</taxon>
        <taxon>Streptophyta</taxon>
        <taxon>Embryophyta</taxon>
        <taxon>Tracheophyta</taxon>
        <taxon>Spermatophyta</taxon>
        <taxon>Magnoliopsida</taxon>
        <taxon>Liliopsida</taxon>
        <taxon>Poales</taxon>
        <taxon>Poaceae</taxon>
        <taxon>BOP clade</taxon>
        <taxon>Oryzoideae</taxon>
        <taxon>Oryzeae</taxon>
        <taxon>Oryzinae</taxon>
        <taxon>Oryza</taxon>
    </lineage>
</organism>
<feature type="compositionally biased region" description="Low complexity" evidence="1">
    <location>
        <begin position="176"/>
        <end position="201"/>
    </location>
</feature>
<evidence type="ECO:0000313" key="2">
    <source>
        <dbReference type="EnsemblPlants" id="OMERI03G21540.1"/>
    </source>
</evidence>
<protein>
    <submittedName>
        <fullName evidence="2">Uncharacterized protein</fullName>
    </submittedName>
</protein>
<feature type="region of interest" description="Disordered" evidence="1">
    <location>
        <begin position="83"/>
        <end position="226"/>
    </location>
</feature>
<keyword evidence="3" id="KW-1185">Reference proteome</keyword>
<reference evidence="2" key="2">
    <citation type="submission" date="2018-05" db="EMBL/GenBank/DDBJ databases">
        <title>OmerRS3 (Oryza meridionalis Reference Sequence Version 3).</title>
        <authorList>
            <person name="Zhang J."/>
            <person name="Kudrna D."/>
            <person name="Lee S."/>
            <person name="Talag J."/>
            <person name="Welchert J."/>
            <person name="Wing R.A."/>
        </authorList>
    </citation>
    <scope>NUCLEOTIDE SEQUENCE [LARGE SCALE GENOMIC DNA]</scope>
    <source>
        <strain evidence="2">cv. OR44</strain>
    </source>
</reference>
<evidence type="ECO:0000256" key="1">
    <source>
        <dbReference type="SAM" id="MobiDB-lite"/>
    </source>
</evidence>
<dbReference type="Proteomes" id="UP000008021">
    <property type="component" value="Chromosome 3"/>
</dbReference>
<sequence length="239" mass="25676">MKHRRGPRALTTDRLDHQRGRTNLLNHQKTPRPGMEANDQEKGGASRRGGGLADLKGNCELKARTSKTSVSSMLPVRVSGLRGANPTTYNCGNPLQLHHQRRDRSSRASSRAAEKKEGMGGWDAERRQREGKKGKEGEKRVLPANEVAGVADASRVPASAPARARHRRNGHHRFAPPHFAAAGARSNDSGAGARSSDGSAGCRRLGVRRRPASTSTQSHAAAVSAGHSALLTRFRSLLS</sequence>
<dbReference type="Gramene" id="OMERI03G21540.1">
    <property type="protein sequence ID" value="OMERI03G21540.1"/>
    <property type="gene ID" value="OMERI03G21540"/>
</dbReference>
<dbReference type="HOGENOM" id="CLU_1162701_0_0_1"/>
<accession>A0A0E0D2Z3</accession>
<feature type="compositionally biased region" description="Basic residues" evidence="1">
    <location>
        <begin position="163"/>
        <end position="175"/>
    </location>
</feature>
<name>A0A0E0D2Z3_9ORYZ</name>
<feature type="compositionally biased region" description="Low complexity" evidence="1">
    <location>
        <begin position="150"/>
        <end position="162"/>
    </location>
</feature>
<reference evidence="2" key="1">
    <citation type="submission" date="2015-04" db="UniProtKB">
        <authorList>
            <consortium name="EnsemblPlants"/>
        </authorList>
    </citation>
    <scope>IDENTIFICATION</scope>
</reference>
<dbReference type="EnsemblPlants" id="OMERI03G21540.1">
    <property type="protein sequence ID" value="OMERI03G21540.1"/>
    <property type="gene ID" value="OMERI03G21540"/>
</dbReference>
<feature type="region of interest" description="Disordered" evidence="1">
    <location>
        <begin position="1"/>
        <end position="70"/>
    </location>
</feature>
<proteinExistence type="predicted"/>